<dbReference type="PANTHER" id="PTHR42796:SF4">
    <property type="entry name" value="FUMARYLACETOACETATE HYDROLASE DOMAIN-CONTAINING PROTEIN 2A"/>
    <property type="match status" value="1"/>
</dbReference>
<dbReference type="SUPFAM" id="SSF56529">
    <property type="entry name" value="FAH"/>
    <property type="match status" value="1"/>
</dbReference>
<name>A0A644VBE0_9ZZZZ</name>
<evidence type="ECO:0000259" key="4">
    <source>
        <dbReference type="Pfam" id="PF10370"/>
    </source>
</evidence>
<feature type="domain" description="Fumarylacetoacetase-like C-terminal" evidence="3">
    <location>
        <begin position="55"/>
        <end position="249"/>
    </location>
</feature>
<dbReference type="EMBL" id="VSSQ01000249">
    <property type="protein sequence ID" value="MPL88042.1"/>
    <property type="molecule type" value="Genomic_DNA"/>
</dbReference>
<comment type="similarity">
    <text evidence="1">Belongs to the FAH family.</text>
</comment>
<evidence type="ECO:0000256" key="1">
    <source>
        <dbReference type="ARBA" id="ARBA00010211"/>
    </source>
</evidence>
<feature type="domain" description="Rv2993c-like N-terminal" evidence="4">
    <location>
        <begin position="1"/>
        <end position="50"/>
    </location>
</feature>
<organism evidence="5">
    <name type="scientific">bioreactor metagenome</name>
    <dbReference type="NCBI Taxonomy" id="1076179"/>
    <lineage>
        <taxon>unclassified sequences</taxon>
        <taxon>metagenomes</taxon>
        <taxon>ecological metagenomes</taxon>
    </lineage>
</organism>
<dbReference type="Pfam" id="PF01557">
    <property type="entry name" value="FAA_hydrolase"/>
    <property type="match status" value="1"/>
</dbReference>
<dbReference type="PANTHER" id="PTHR42796">
    <property type="entry name" value="FUMARYLACETOACETATE HYDROLASE DOMAIN-CONTAINING PROTEIN 2A-RELATED"/>
    <property type="match status" value="1"/>
</dbReference>
<dbReference type="InterPro" id="IPR051121">
    <property type="entry name" value="FAH"/>
</dbReference>
<comment type="caution">
    <text evidence="5">The sequence shown here is derived from an EMBL/GenBank/DDBJ whole genome shotgun (WGS) entry which is preliminary data.</text>
</comment>
<dbReference type="AlphaFoldDB" id="A0A644VBE0"/>
<keyword evidence="2" id="KW-0479">Metal-binding</keyword>
<gene>
    <name evidence="5" type="primary">yisK_5</name>
    <name evidence="5" type="ORF">SDC9_34055</name>
</gene>
<evidence type="ECO:0008006" key="6">
    <source>
        <dbReference type="Google" id="ProtNLM"/>
    </source>
</evidence>
<evidence type="ECO:0000313" key="5">
    <source>
        <dbReference type="EMBL" id="MPL88042.1"/>
    </source>
</evidence>
<dbReference type="Gene3D" id="3.90.850.10">
    <property type="entry name" value="Fumarylacetoacetase-like, C-terminal domain"/>
    <property type="match status" value="1"/>
</dbReference>
<accession>A0A644VBE0</accession>
<dbReference type="GO" id="GO:0016853">
    <property type="term" value="F:isomerase activity"/>
    <property type="evidence" value="ECO:0007669"/>
    <property type="project" value="UniProtKB-ARBA"/>
</dbReference>
<reference evidence="5" key="1">
    <citation type="submission" date="2019-08" db="EMBL/GenBank/DDBJ databases">
        <authorList>
            <person name="Kucharzyk K."/>
            <person name="Murdoch R.W."/>
            <person name="Higgins S."/>
            <person name="Loffler F."/>
        </authorList>
    </citation>
    <scope>NUCLEOTIDE SEQUENCE</scope>
</reference>
<evidence type="ECO:0000259" key="3">
    <source>
        <dbReference type="Pfam" id="PF01557"/>
    </source>
</evidence>
<dbReference type="InterPro" id="IPR036663">
    <property type="entry name" value="Fumarylacetoacetase_C_sf"/>
</dbReference>
<dbReference type="FunFam" id="3.90.850.10:FF:000002">
    <property type="entry name" value="2-hydroxyhepta-2,4-diene-1,7-dioate isomerase"/>
    <property type="match status" value="1"/>
</dbReference>
<dbReference type="GO" id="GO:0046872">
    <property type="term" value="F:metal ion binding"/>
    <property type="evidence" value="ECO:0007669"/>
    <property type="project" value="UniProtKB-KW"/>
</dbReference>
<dbReference type="Gene3D" id="2.30.30.370">
    <property type="entry name" value="FAH"/>
    <property type="match status" value="1"/>
</dbReference>
<sequence length="252" mass="28299">MRVVRFAAKGNDRIGVIEDDNVRAVSGSLDTFWQLTDDVFPLAEVRLLAPCVPKQIICVGSNYKKHSAEITFEYAHEPILFGKAAHTIIGQGETIIYPPQTSRLVYEAELGIVIKRKMHNITPEQAYQYILGYTCANDVTARDLQLQDKQWLRCKSFDTFCPLGPWLETDLDPQDLAIKSYLNGELKQEARTSEMVYTPYELLSYISQNMTLDAGDLILTGTPHGDGEMNPGDEVTIEIEGIGKISNIVRKK</sequence>
<dbReference type="InterPro" id="IPR018833">
    <property type="entry name" value="Rv2993c-like_N"/>
</dbReference>
<proteinExistence type="inferred from homology"/>
<dbReference type="InterPro" id="IPR011234">
    <property type="entry name" value="Fumarylacetoacetase-like_C"/>
</dbReference>
<dbReference type="GO" id="GO:0019752">
    <property type="term" value="P:carboxylic acid metabolic process"/>
    <property type="evidence" value="ECO:0007669"/>
    <property type="project" value="UniProtKB-ARBA"/>
</dbReference>
<dbReference type="Pfam" id="PF10370">
    <property type="entry name" value="Rv2993c-like_N"/>
    <property type="match status" value="1"/>
</dbReference>
<protein>
    <recommendedName>
        <fullName evidence="6">Ureidoglycolate lyase</fullName>
    </recommendedName>
</protein>
<evidence type="ECO:0000256" key="2">
    <source>
        <dbReference type="ARBA" id="ARBA00022723"/>
    </source>
</evidence>